<dbReference type="InterPro" id="IPR001128">
    <property type="entry name" value="Cyt_P450"/>
</dbReference>
<keyword evidence="7 9" id="KW-0503">Monooxygenase</keyword>
<keyword evidence="6 8" id="KW-0408">Iron</keyword>
<evidence type="ECO:0000256" key="7">
    <source>
        <dbReference type="ARBA" id="ARBA00023033"/>
    </source>
</evidence>
<dbReference type="SUPFAM" id="SSF48264">
    <property type="entry name" value="Cytochrome P450"/>
    <property type="match status" value="1"/>
</dbReference>
<dbReference type="PRINTS" id="PR00463">
    <property type="entry name" value="EP450I"/>
</dbReference>
<dbReference type="InterPro" id="IPR002401">
    <property type="entry name" value="Cyt_P450_E_grp-I"/>
</dbReference>
<dbReference type="InterPro" id="IPR050121">
    <property type="entry name" value="Cytochrome_P450_monoxygenase"/>
</dbReference>
<dbReference type="GO" id="GO:0016705">
    <property type="term" value="F:oxidoreductase activity, acting on paired donors, with incorporation or reduction of molecular oxygen"/>
    <property type="evidence" value="ECO:0007669"/>
    <property type="project" value="InterPro"/>
</dbReference>
<dbReference type="PROSITE" id="PS00086">
    <property type="entry name" value="CYTOCHROME_P450"/>
    <property type="match status" value="1"/>
</dbReference>
<evidence type="ECO:0000256" key="5">
    <source>
        <dbReference type="ARBA" id="ARBA00023002"/>
    </source>
</evidence>
<name>A0A2D2APB1_AMPFL</name>
<dbReference type="InterPro" id="IPR036396">
    <property type="entry name" value="Cyt_P450_sf"/>
</dbReference>
<dbReference type="PRINTS" id="PR00385">
    <property type="entry name" value="P450"/>
</dbReference>
<dbReference type="AlphaFoldDB" id="A0A2D2APB1"/>
<dbReference type="GO" id="GO:0020037">
    <property type="term" value="F:heme binding"/>
    <property type="evidence" value="ECO:0007669"/>
    <property type="project" value="InterPro"/>
</dbReference>
<evidence type="ECO:0000256" key="8">
    <source>
        <dbReference type="PIRSR" id="PIRSR602401-1"/>
    </source>
</evidence>
<evidence type="ECO:0000256" key="6">
    <source>
        <dbReference type="ARBA" id="ARBA00023004"/>
    </source>
</evidence>
<evidence type="ECO:0000256" key="1">
    <source>
        <dbReference type="ARBA" id="ARBA00001971"/>
    </source>
</evidence>
<evidence type="ECO:0000256" key="3">
    <source>
        <dbReference type="ARBA" id="ARBA00022617"/>
    </source>
</evidence>
<evidence type="ECO:0000256" key="2">
    <source>
        <dbReference type="ARBA" id="ARBA00010617"/>
    </source>
</evidence>
<feature type="binding site" description="axial binding residue" evidence="8">
    <location>
        <position position="453"/>
    </location>
    <ligand>
        <name>heme</name>
        <dbReference type="ChEBI" id="CHEBI:30413"/>
    </ligand>
    <ligandPart>
        <name>Fe</name>
        <dbReference type="ChEBI" id="CHEBI:18248"/>
    </ligandPart>
</feature>
<reference evidence="10" key="1">
    <citation type="submission" date="2017-08" db="EMBL/GenBank/DDBJ databases">
        <title>Identification of cyclosporin C from Amphichorda felina using a Cryptococcus neoformans differential temperature sensitivity assay.</title>
        <authorList>
            <person name="Xu L."/>
            <person name="Li Y."/>
            <person name="Bills G."/>
        </authorList>
    </citation>
    <scope>NUCLEOTIDE SEQUENCE</scope>
    <source>
        <strain evidence="10">TTI-0347</strain>
    </source>
</reference>
<organism evidence="10">
    <name type="scientific">Amphichorda felina</name>
    <name type="common">Beauveria felina</name>
    <dbReference type="NCBI Taxonomy" id="37994"/>
    <lineage>
        <taxon>Eukaryota</taxon>
        <taxon>Fungi</taxon>
        <taxon>Dikarya</taxon>
        <taxon>Ascomycota</taxon>
        <taxon>Pezizomycotina</taxon>
        <taxon>Sordariomycetes</taxon>
        <taxon>Hypocreomycetidae</taxon>
        <taxon>Hypocreales</taxon>
        <taxon>Bionectriaceae</taxon>
        <taxon>Amphichorda</taxon>
    </lineage>
</organism>
<protein>
    <submittedName>
        <fullName evidence="10">Cytochrome P450</fullName>
    </submittedName>
</protein>
<keyword evidence="3 8" id="KW-0349">Heme</keyword>
<accession>A0A2D2APB1</accession>
<dbReference type="PANTHER" id="PTHR24305:SF237">
    <property type="entry name" value="CYTOCHROME P450 MONOOXYGENASE ATNE-RELATED"/>
    <property type="match status" value="1"/>
</dbReference>
<comment type="similarity">
    <text evidence="2 9">Belongs to the cytochrome P450 family.</text>
</comment>
<dbReference type="InterPro" id="IPR017972">
    <property type="entry name" value="Cyt_P450_CS"/>
</dbReference>
<evidence type="ECO:0000256" key="4">
    <source>
        <dbReference type="ARBA" id="ARBA00022723"/>
    </source>
</evidence>
<keyword evidence="5 9" id="KW-0560">Oxidoreductase</keyword>
<dbReference type="GO" id="GO:0005506">
    <property type="term" value="F:iron ion binding"/>
    <property type="evidence" value="ECO:0007669"/>
    <property type="project" value="InterPro"/>
</dbReference>
<dbReference type="CDD" id="cd11061">
    <property type="entry name" value="CYP67-like"/>
    <property type="match status" value="1"/>
</dbReference>
<dbReference type="GO" id="GO:0004497">
    <property type="term" value="F:monooxygenase activity"/>
    <property type="evidence" value="ECO:0007669"/>
    <property type="project" value="UniProtKB-KW"/>
</dbReference>
<dbReference type="EMBL" id="MF716954">
    <property type="protein sequence ID" value="ATQ39434.1"/>
    <property type="molecule type" value="Genomic_DNA"/>
</dbReference>
<dbReference type="Gene3D" id="1.10.630.10">
    <property type="entry name" value="Cytochrome P450"/>
    <property type="match status" value="1"/>
</dbReference>
<dbReference type="Pfam" id="PF00067">
    <property type="entry name" value="p450"/>
    <property type="match status" value="1"/>
</dbReference>
<keyword evidence="4 8" id="KW-0479">Metal-binding</keyword>
<evidence type="ECO:0000256" key="9">
    <source>
        <dbReference type="RuleBase" id="RU000461"/>
    </source>
</evidence>
<proteinExistence type="inferred from homology"/>
<evidence type="ECO:0000313" key="10">
    <source>
        <dbReference type="EMBL" id="ATQ39434.1"/>
    </source>
</evidence>
<sequence>MLQYSFENTLNVHRLLEWAKLLGISLNRILTINEKIIYTLIHHAFFHPLAKFPGPVLAKFTNLYSAYHAWKGDIHIDILRCHEKYGVWVRYAPNRVLINTADSLQAVYGHGAPVTKGHSYKVLSARAPNTLTMQDKLQHSRRRRVLSQAFSESSLRKFQPVIQARIDRFLQIVRGGADLQAGQWSEPSNMAHRFTHLAFDTMTTLTFDIDYRTIEEDEYRFVMDAIEKSNVRLAALWQMPNLTFWGLDRKLLPESDKAAKRFVVFLRSLMKIRLGEEKADNNDIFSFLQQCKDPDTKQHLTLKELSTETATFVVAGVDTSSTTMAAMAHYLSCTDKAYRQAVEEVRAAFDSVEEVQLGKKLNSCVFLRACMDEALRLSPPGGGPPWRVIDNDKGMIIDGQFVPSGCEVGSGIYAMQRSPTNWEHPHRFMPERWTNEVDGRRPYFPFNIGPRSCVGKPLAIAQIMLTFARLLFEFDFERAEEKTKANIEMLDSQTIPYVLRDHVTGQKDGPMLRFRPRF</sequence>
<dbReference type="PANTHER" id="PTHR24305">
    <property type="entry name" value="CYTOCHROME P450"/>
    <property type="match status" value="1"/>
</dbReference>
<comment type="cofactor">
    <cofactor evidence="1 8">
        <name>heme</name>
        <dbReference type="ChEBI" id="CHEBI:30413"/>
    </cofactor>
</comment>